<name>A0A897P0Z0_9EURY</name>
<sequence>MDRSMSRWNDRVEELLYEGESVVDRIEVGTATVVVTSHRVLAFTPRQDGANFQQADRPNVTGVSMSTDSDSAVLGYALRATAYGLVLVVAGVFLPIDRFLSGVTIPETTGQLGIGGVLGLFQRLLSLLRNLDDLMQVFGALLLLFAIVPFGMYLWSREQSLVIELAAEDESISLPVPESDSEAVADRLEGALVPGSDSADG</sequence>
<feature type="transmembrane region" description="Helical" evidence="1">
    <location>
        <begin position="73"/>
        <end position="96"/>
    </location>
</feature>
<dbReference type="EMBL" id="CP064791">
    <property type="protein sequence ID" value="QSG15926.1"/>
    <property type="molecule type" value="Genomic_DNA"/>
</dbReference>
<evidence type="ECO:0000256" key="1">
    <source>
        <dbReference type="SAM" id="Phobius"/>
    </source>
</evidence>
<keyword evidence="1" id="KW-0812">Transmembrane</keyword>
<keyword evidence="1" id="KW-0472">Membrane</keyword>
<keyword evidence="3" id="KW-1185">Reference proteome</keyword>
<accession>A0A897P0Z0</accession>
<feature type="transmembrane region" description="Helical" evidence="1">
    <location>
        <begin position="134"/>
        <end position="155"/>
    </location>
</feature>
<dbReference type="AlphaFoldDB" id="A0A897P0Z0"/>
<proteinExistence type="predicted"/>
<reference evidence="2 3" key="1">
    <citation type="submission" date="2020-11" db="EMBL/GenBank/DDBJ databases">
        <title>Carbohydrate-dependent, anaerobic sulfur respiration: A novel catabolism in halophilic archaea.</title>
        <authorList>
            <person name="Sorokin D.Y."/>
            <person name="Messina E."/>
            <person name="Smedile F."/>
            <person name="La Cono V."/>
            <person name="Hallsworth J.E."/>
            <person name="Yakimov M.M."/>
        </authorList>
    </citation>
    <scope>NUCLEOTIDE SEQUENCE [LARGE SCALE GENOMIC DNA]</scope>
    <source>
        <strain evidence="2 3">HSR-Est</strain>
    </source>
</reference>
<gene>
    <name evidence="2" type="ORF">HSEST_2415</name>
</gene>
<evidence type="ECO:0000313" key="2">
    <source>
        <dbReference type="EMBL" id="QSG15926.1"/>
    </source>
</evidence>
<evidence type="ECO:0000313" key="3">
    <source>
        <dbReference type="Proteomes" id="UP000663292"/>
    </source>
</evidence>
<organism evidence="2 3">
    <name type="scientific">Halapricum desulfuricans</name>
    <dbReference type="NCBI Taxonomy" id="2841257"/>
    <lineage>
        <taxon>Archaea</taxon>
        <taxon>Methanobacteriati</taxon>
        <taxon>Methanobacteriota</taxon>
        <taxon>Stenosarchaea group</taxon>
        <taxon>Halobacteria</taxon>
        <taxon>Halobacteriales</taxon>
        <taxon>Haloarculaceae</taxon>
        <taxon>Halapricum</taxon>
    </lineage>
</organism>
<keyword evidence="1" id="KW-1133">Transmembrane helix</keyword>
<protein>
    <submittedName>
        <fullName evidence="2">Putative membrane protein</fullName>
    </submittedName>
</protein>
<dbReference type="Proteomes" id="UP000663292">
    <property type="component" value="Chromosome"/>
</dbReference>